<name>A0A1F7VAD2_9BACT</name>
<reference evidence="3 4" key="1">
    <citation type="journal article" date="2016" name="Nat. Commun.">
        <title>Thousands of microbial genomes shed light on interconnected biogeochemical processes in an aquifer system.</title>
        <authorList>
            <person name="Anantharaman K."/>
            <person name="Brown C.T."/>
            <person name="Hug L.A."/>
            <person name="Sharon I."/>
            <person name="Castelle C.J."/>
            <person name="Probst A.J."/>
            <person name="Thomas B.C."/>
            <person name="Singh A."/>
            <person name="Wilkins M.J."/>
            <person name="Karaoz U."/>
            <person name="Brodie E.L."/>
            <person name="Williams K.H."/>
            <person name="Hubbard S.S."/>
            <person name="Banfield J.F."/>
        </authorList>
    </citation>
    <scope>NUCLEOTIDE SEQUENCE [LARGE SCALE GENOMIC DNA]</scope>
</reference>
<evidence type="ECO:0000313" key="3">
    <source>
        <dbReference type="EMBL" id="OGL87373.1"/>
    </source>
</evidence>
<dbReference type="GO" id="GO:0045900">
    <property type="term" value="P:negative regulation of translational elongation"/>
    <property type="evidence" value="ECO:0007669"/>
    <property type="project" value="TreeGrafter"/>
</dbReference>
<gene>
    <name evidence="3" type="ORF">A3I40_02080</name>
</gene>
<dbReference type="STRING" id="1802407.A3I40_02080"/>
<dbReference type="Gene3D" id="3.30.160.100">
    <property type="entry name" value="Ribosome hibernation promotion factor-like"/>
    <property type="match status" value="1"/>
</dbReference>
<keyword evidence="2" id="KW-0175">Coiled coil</keyword>
<dbReference type="Pfam" id="PF02482">
    <property type="entry name" value="Ribosomal_S30AE"/>
    <property type="match status" value="1"/>
</dbReference>
<dbReference type="CDD" id="cd00552">
    <property type="entry name" value="RaiA"/>
    <property type="match status" value="1"/>
</dbReference>
<evidence type="ECO:0000256" key="2">
    <source>
        <dbReference type="SAM" id="Coils"/>
    </source>
</evidence>
<dbReference type="AlphaFoldDB" id="A0A1F7VAD2"/>
<dbReference type="InterPro" id="IPR036567">
    <property type="entry name" value="RHF-like"/>
</dbReference>
<evidence type="ECO:0000313" key="4">
    <source>
        <dbReference type="Proteomes" id="UP000178723"/>
    </source>
</evidence>
<evidence type="ECO:0000256" key="1">
    <source>
        <dbReference type="ARBA" id="ARBA00022845"/>
    </source>
</evidence>
<accession>A0A1F7VAD2</accession>
<protein>
    <submittedName>
        <fullName evidence="3">Ribosomal subunit interface protein</fullName>
    </submittedName>
</protein>
<sequence length="112" mass="12896">MVVDIKGTNLELTPALKKYATEKIASLVKFYPGLIQARIELERTTKHHHKGEVWRAESNISGPQHLFRAEAMANDIYAAIDAMKDELKRELQALKEKRARFVRRARRAKVGR</sequence>
<keyword evidence="1" id="KW-0810">Translation regulation</keyword>
<dbReference type="InterPro" id="IPR050574">
    <property type="entry name" value="HPF/YfiA_ribosome-assoc"/>
</dbReference>
<dbReference type="GO" id="GO:0022627">
    <property type="term" value="C:cytosolic small ribosomal subunit"/>
    <property type="evidence" value="ECO:0007669"/>
    <property type="project" value="TreeGrafter"/>
</dbReference>
<organism evidence="3 4">
    <name type="scientific">Candidatus Uhrbacteria bacterium RIFCSPLOWO2_02_FULL_48_12</name>
    <dbReference type="NCBI Taxonomy" id="1802407"/>
    <lineage>
        <taxon>Bacteria</taxon>
        <taxon>Candidatus Uhriibacteriota</taxon>
    </lineage>
</organism>
<dbReference type="PANTHER" id="PTHR33231:SF1">
    <property type="entry name" value="30S RIBOSOMAL PROTEIN"/>
    <property type="match status" value="1"/>
</dbReference>
<dbReference type="Proteomes" id="UP000178723">
    <property type="component" value="Unassembled WGS sequence"/>
</dbReference>
<dbReference type="NCBIfam" id="TIGR00741">
    <property type="entry name" value="yfiA"/>
    <property type="match status" value="1"/>
</dbReference>
<feature type="coiled-coil region" evidence="2">
    <location>
        <begin position="77"/>
        <end position="104"/>
    </location>
</feature>
<dbReference type="PANTHER" id="PTHR33231">
    <property type="entry name" value="30S RIBOSOMAL PROTEIN"/>
    <property type="match status" value="1"/>
</dbReference>
<proteinExistence type="predicted"/>
<dbReference type="SUPFAM" id="SSF69754">
    <property type="entry name" value="Ribosome binding protein Y (YfiA homologue)"/>
    <property type="match status" value="1"/>
</dbReference>
<dbReference type="InterPro" id="IPR003489">
    <property type="entry name" value="RHF/RaiA"/>
</dbReference>
<comment type="caution">
    <text evidence="3">The sequence shown here is derived from an EMBL/GenBank/DDBJ whole genome shotgun (WGS) entry which is preliminary data.</text>
</comment>
<dbReference type="EMBL" id="MGEP01000016">
    <property type="protein sequence ID" value="OGL87373.1"/>
    <property type="molecule type" value="Genomic_DNA"/>
</dbReference>
<dbReference type="GO" id="GO:0043024">
    <property type="term" value="F:ribosomal small subunit binding"/>
    <property type="evidence" value="ECO:0007669"/>
    <property type="project" value="TreeGrafter"/>
</dbReference>